<dbReference type="SUPFAM" id="SSF56112">
    <property type="entry name" value="Protein kinase-like (PK-like)"/>
    <property type="match status" value="1"/>
</dbReference>
<dbReference type="CDD" id="cd00054">
    <property type="entry name" value="EGF_CA"/>
    <property type="match status" value="1"/>
</dbReference>
<dbReference type="GO" id="GO:0005524">
    <property type="term" value="F:ATP binding"/>
    <property type="evidence" value="ECO:0007669"/>
    <property type="project" value="UniProtKB-UniRule"/>
</dbReference>
<evidence type="ECO:0000256" key="16">
    <source>
        <dbReference type="SAM" id="SignalP"/>
    </source>
</evidence>
<dbReference type="Pfam" id="PF07714">
    <property type="entry name" value="PK_Tyr_Ser-Thr"/>
    <property type="match status" value="1"/>
</dbReference>
<reference evidence="20" key="1">
    <citation type="submission" date="2025-08" db="UniProtKB">
        <authorList>
            <consortium name="RefSeq"/>
        </authorList>
    </citation>
    <scope>IDENTIFICATION</scope>
</reference>
<dbReference type="Gene3D" id="3.30.200.20">
    <property type="entry name" value="Phosphorylase Kinase, domain 1"/>
    <property type="match status" value="1"/>
</dbReference>
<evidence type="ECO:0000256" key="14">
    <source>
        <dbReference type="PROSITE-ProRule" id="PRU10141"/>
    </source>
</evidence>
<feature type="chain" id="PRO_5044234060" evidence="16">
    <location>
        <begin position="21"/>
        <end position="734"/>
    </location>
</feature>
<dbReference type="GO" id="GO:0004674">
    <property type="term" value="F:protein serine/threonine kinase activity"/>
    <property type="evidence" value="ECO:0007669"/>
    <property type="project" value="UniProtKB-KW"/>
</dbReference>
<evidence type="ECO:0000256" key="4">
    <source>
        <dbReference type="ARBA" id="ARBA00022679"/>
    </source>
</evidence>
<keyword evidence="4" id="KW-0808">Transferase</keyword>
<dbReference type="AlphaFoldDB" id="A0AB40B3S2"/>
<dbReference type="InterPro" id="IPR000152">
    <property type="entry name" value="EGF-type_Asp/Asn_hydroxyl_site"/>
</dbReference>
<dbReference type="SMART" id="SM00220">
    <property type="entry name" value="S_TKc"/>
    <property type="match status" value="1"/>
</dbReference>
<dbReference type="GeneID" id="120258524"/>
<dbReference type="InterPro" id="IPR011009">
    <property type="entry name" value="Kinase-like_dom_sf"/>
</dbReference>
<dbReference type="Gene3D" id="1.10.510.10">
    <property type="entry name" value="Transferase(Phosphotransferase) domain 1"/>
    <property type="match status" value="1"/>
</dbReference>
<dbReference type="PROSITE" id="PS50026">
    <property type="entry name" value="EGF_3"/>
    <property type="match status" value="1"/>
</dbReference>
<sequence length="734" mass="81489">MYSCLLIVLKLFLFVQPCFFHLNQSIMEQDMPGTCNITNDHYPFAIPNLSALKPRTGFDIHCNSGKPMVKLGDNSFNVTDISLDGQIRIFVTAFTSRCSRISEPGPTIIPDLQGTPYTYNTTNKFTLIGCDARALIHTEAMHPIGCASFCTLEDHFIENSACTGVGCCQVPIPPGLKNFSLDFTSISDQSCGAPQNNSQVGCNKVFILDPNKFTFSRRELYSDGKQQKEVVLDWSIGNDNCDKASLNKDSFACVADNSSCSDSSDLLGYRCFCKQGFQGNPYIVDGCKDINECAEGKDDCVHKCINKIGSYECRCHFGTSGDGRRDGIGCNRIAPLDIGLGTGLGFLLILFIISSWSYWALKKQKIRRIKQKYFLQNGGLLLQQHISSQIATARIFTTEELELATDGFHGSRVLGHGGYGTVYKGILPGDMPVAIKKSKLVDETQIEQFINEVVILSQIKHKNVVKLLGCCLETQVPLLVYEFISNGTLYQHLHAVKTSAASHMNWETRLRIAVETAAALAYLHGVTSTPIIHRDVKSTNILVDDNYIAKVSDFGASRLVPHNRTHVTTVVQGTLGYLDPEYFHTGLLTDKSDVYSFGVVLVELLTRENPVSFGRAKDDGNLAFHFVTLVEENRLIEGLDKETIEEAGIMQLLAVAQLAKRCLNVKGEERPTMKEVAVELEALRRLMHQHFVQEGKVYRTSTSTSLTIYDTAMQDSMKSMESHLLSEPIIREPR</sequence>
<dbReference type="InterPro" id="IPR001245">
    <property type="entry name" value="Ser-Thr/Tyr_kinase_cat_dom"/>
</dbReference>
<evidence type="ECO:0000256" key="3">
    <source>
        <dbReference type="ARBA" id="ARBA00022536"/>
    </source>
</evidence>
<gene>
    <name evidence="20" type="primary">LOC120258524</name>
</gene>
<keyword evidence="11 15" id="KW-0472">Membrane</keyword>
<dbReference type="SMART" id="SM00181">
    <property type="entry name" value="EGF"/>
    <property type="match status" value="2"/>
</dbReference>
<dbReference type="PROSITE" id="PS00010">
    <property type="entry name" value="ASX_HYDROXYL"/>
    <property type="match status" value="1"/>
</dbReference>
<dbReference type="Proteomes" id="UP001515500">
    <property type="component" value="Chromosome 4"/>
</dbReference>
<dbReference type="InterPro" id="IPR017441">
    <property type="entry name" value="Protein_kinase_ATP_BS"/>
</dbReference>
<keyword evidence="9 14" id="KW-0067">ATP-binding</keyword>
<name>A0AB40B3S2_DIOCR</name>
<evidence type="ECO:0000256" key="11">
    <source>
        <dbReference type="ARBA" id="ARBA00023136"/>
    </source>
</evidence>
<keyword evidence="19" id="KW-1185">Reference proteome</keyword>
<keyword evidence="7 14" id="KW-0547">Nucleotide-binding</keyword>
<dbReference type="FunFam" id="3.30.200.20:FF:000043">
    <property type="entry name" value="Wall-associated receptor kinase 2"/>
    <property type="match status" value="1"/>
</dbReference>
<keyword evidence="5 15" id="KW-0812">Transmembrane</keyword>
<accession>A0AB40B3S2</accession>
<feature type="domain" description="EGF-like" evidence="18">
    <location>
        <begin position="289"/>
        <end position="322"/>
    </location>
</feature>
<evidence type="ECO:0000256" key="7">
    <source>
        <dbReference type="ARBA" id="ARBA00022741"/>
    </source>
</evidence>
<evidence type="ECO:0000256" key="9">
    <source>
        <dbReference type="ARBA" id="ARBA00022840"/>
    </source>
</evidence>
<dbReference type="GO" id="GO:0005509">
    <property type="term" value="F:calcium ion binding"/>
    <property type="evidence" value="ECO:0007669"/>
    <property type="project" value="InterPro"/>
</dbReference>
<keyword evidence="6 16" id="KW-0732">Signal</keyword>
<dbReference type="GO" id="GO:0005886">
    <property type="term" value="C:plasma membrane"/>
    <property type="evidence" value="ECO:0007669"/>
    <property type="project" value="TreeGrafter"/>
</dbReference>
<keyword evidence="2" id="KW-0723">Serine/threonine-protein kinase</keyword>
<organism evidence="19 20">
    <name type="scientific">Dioscorea cayennensis subsp. rotundata</name>
    <name type="common">White Guinea yam</name>
    <name type="synonym">Dioscorea rotundata</name>
    <dbReference type="NCBI Taxonomy" id="55577"/>
    <lineage>
        <taxon>Eukaryota</taxon>
        <taxon>Viridiplantae</taxon>
        <taxon>Streptophyta</taxon>
        <taxon>Embryophyta</taxon>
        <taxon>Tracheophyta</taxon>
        <taxon>Spermatophyta</taxon>
        <taxon>Magnoliopsida</taxon>
        <taxon>Liliopsida</taxon>
        <taxon>Dioscoreales</taxon>
        <taxon>Dioscoreaceae</taxon>
        <taxon>Dioscorea</taxon>
    </lineage>
</organism>
<feature type="domain" description="Protein kinase" evidence="17">
    <location>
        <begin position="408"/>
        <end position="691"/>
    </location>
</feature>
<feature type="binding site" evidence="14">
    <location>
        <position position="437"/>
    </location>
    <ligand>
        <name>ATP</name>
        <dbReference type="ChEBI" id="CHEBI:30616"/>
    </ligand>
</feature>
<evidence type="ECO:0000256" key="10">
    <source>
        <dbReference type="ARBA" id="ARBA00022989"/>
    </source>
</evidence>
<keyword evidence="12" id="KW-1015">Disulfide bond</keyword>
<evidence type="ECO:0000256" key="6">
    <source>
        <dbReference type="ARBA" id="ARBA00022729"/>
    </source>
</evidence>
<dbReference type="InterPro" id="IPR049883">
    <property type="entry name" value="NOTCH1_EGF-like"/>
</dbReference>
<dbReference type="PROSITE" id="PS00108">
    <property type="entry name" value="PROTEIN_KINASE_ST"/>
    <property type="match status" value="1"/>
</dbReference>
<dbReference type="CDD" id="cd14066">
    <property type="entry name" value="STKc_IRAK"/>
    <property type="match status" value="1"/>
</dbReference>
<dbReference type="PROSITE" id="PS01187">
    <property type="entry name" value="EGF_CA"/>
    <property type="match status" value="1"/>
</dbReference>
<dbReference type="SUPFAM" id="SSF57196">
    <property type="entry name" value="EGF/Laminin"/>
    <property type="match status" value="1"/>
</dbReference>
<dbReference type="GO" id="GO:0007166">
    <property type="term" value="P:cell surface receptor signaling pathway"/>
    <property type="evidence" value="ECO:0007669"/>
    <property type="project" value="InterPro"/>
</dbReference>
<evidence type="ECO:0000256" key="2">
    <source>
        <dbReference type="ARBA" id="ARBA00022527"/>
    </source>
</evidence>
<evidence type="ECO:0000313" key="19">
    <source>
        <dbReference type="Proteomes" id="UP001515500"/>
    </source>
</evidence>
<dbReference type="PANTHER" id="PTHR27005">
    <property type="entry name" value="WALL-ASSOCIATED RECEPTOR KINASE-LIKE 21"/>
    <property type="match status" value="1"/>
</dbReference>
<dbReference type="SMART" id="SM00179">
    <property type="entry name" value="EGF_CA"/>
    <property type="match status" value="1"/>
</dbReference>
<dbReference type="PANTHER" id="PTHR27005:SF283">
    <property type="entry name" value="OS02G0633066 PROTEIN"/>
    <property type="match status" value="1"/>
</dbReference>
<dbReference type="InterPro" id="IPR000719">
    <property type="entry name" value="Prot_kinase_dom"/>
</dbReference>
<dbReference type="Gene3D" id="2.10.25.10">
    <property type="entry name" value="Laminin"/>
    <property type="match status" value="1"/>
</dbReference>
<dbReference type="InterPro" id="IPR001881">
    <property type="entry name" value="EGF-like_Ca-bd_dom"/>
</dbReference>
<dbReference type="Pfam" id="PF07645">
    <property type="entry name" value="EGF_CA"/>
    <property type="match status" value="1"/>
</dbReference>
<evidence type="ECO:0000256" key="8">
    <source>
        <dbReference type="ARBA" id="ARBA00022777"/>
    </source>
</evidence>
<dbReference type="InterPro" id="IPR000742">
    <property type="entry name" value="EGF"/>
</dbReference>
<evidence type="ECO:0000256" key="5">
    <source>
        <dbReference type="ARBA" id="ARBA00022692"/>
    </source>
</evidence>
<protein>
    <submittedName>
        <fullName evidence="20">Wall-associated receptor kinase 5-like</fullName>
    </submittedName>
</protein>
<dbReference type="PROSITE" id="PS00107">
    <property type="entry name" value="PROTEIN_KINASE_ATP"/>
    <property type="match status" value="1"/>
</dbReference>
<evidence type="ECO:0000259" key="17">
    <source>
        <dbReference type="PROSITE" id="PS50011"/>
    </source>
</evidence>
<keyword evidence="3 13" id="KW-0245">EGF-like domain</keyword>
<evidence type="ECO:0000313" key="20">
    <source>
        <dbReference type="RefSeq" id="XP_039121901.1"/>
    </source>
</evidence>
<feature type="transmembrane region" description="Helical" evidence="15">
    <location>
        <begin position="338"/>
        <end position="361"/>
    </location>
</feature>
<dbReference type="FunFam" id="1.10.510.10:FF:000084">
    <property type="entry name" value="Wall-associated receptor kinase 2"/>
    <property type="match status" value="1"/>
</dbReference>
<evidence type="ECO:0000256" key="12">
    <source>
        <dbReference type="ARBA" id="ARBA00023157"/>
    </source>
</evidence>
<keyword evidence="10 15" id="KW-1133">Transmembrane helix</keyword>
<evidence type="ECO:0000256" key="1">
    <source>
        <dbReference type="ARBA" id="ARBA00004479"/>
    </source>
</evidence>
<dbReference type="RefSeq" id="XP_039121901.1">
    <property type="nucleotide sequence ID" value="XM_039265967.1"/>
</dbReference>
<dbReference type="InterPro" id="IPR045274">
    <property type="entry name" value="WAK-like"/>
</dbReference>
<evidence type="ECO:0000259" key="18">
    <source>
        <dbReference type="PROSITE" id="PS50026"/>
    </source>
</evidence>
<evidence type="ECO:0000256" key="15">
    <source>
        <dbReference type="SAM" id="Phobius"/>
    </source>
</evidence>
<evidence type="ECO:0000256" key="13">
    <source>
        <dbReference type="PROSITE-ProRule" id="PRU00076"/>
    </source>
</evidence>
<dbReference type="InterPro" id="IPR018097">
    <property type="entry name" value="EGF_Ca-bd_CS"/>
</dbReference>
<comment type="subcellular location">
    <subcellularLocation>
        <location evidence="1">Membrane</location>
        <topology evidence="1">Single-pass type I membrane protein</topology>
    </subcellularLocation>
</comment>
<proteinExistence type="predicted"/>
<comment type="caution">
    <text evidence="13">Lacks conserved residue(s) required for the propagation of feature annotation.</text>
</comment>
<keyword evidence="8" id="KW-0418">Kinase</keyword>
<feature type="signal peptide" evidence="16">
    <location>
        <begin position="1"/>
        <end position="20"/>
    </location>
</feature>
<dbReference type="InterPro" id="IPR008271">
    <property type="entry name" value="Ser/Thr_kinase_AS"/>
</dbReference>
<dbReference type="PROSITE" id="PS50011">
    <property type="entry name" value="PROTEIN_KINASE_DOM"/>
    <property type="match status" value="1"/>
</dbReference>